<accession>A0A2S7SQC2</accession>
<gene>
    <name evidence="2" type="ORF">CJD36_021240</name>
</gene>
<sequence length="182" mass="18796">MVDPFLGSIQYFSFDYAPVGYLQCIGQPLQVAQYQGLYSLMADLYGGNGTTTFNLPDYRGRAIVGAGTLKSGQNYAIGALGGAETASITAASLPLHSHLISDTPMVVSSGPGSSAIPFAKYPAAESATSPANLYTTTSSSANMAPFVTTQTEGGIGAPFSTMPQFIALTCCIAVVGLYPPRS</sequence>
<dbReference type="Proteomes" id="UP000239872">
    <property type="component" value="Unassembled WGS sequence"/>
</dbReference>
<reference evidence="2 3" key="1">
    <citation type="submission" date="2018-01" db="EMBL/GenBank/DDBJ databases">
        <title>A novel member of the phylum Bacteroidetes isolated from glacier ice.</title>
        <authorList>
            <person name="Liu Q."/>
            <person name="Xin Y.-H."/>
        </authorList>
    </citation>
    <scope>NUCLEOTIDE SEQUENCE [LARGE SCALE GENOMIC DNA]</scope>
    <source>
        <strain evidence="2 3">RB1R16</strain>
    </source>
</reference>
<feature type="domain" description="Phage tail collar" evidence="1">
    <location>
        <begin position="7"/>
        <end position="63"/>
    </location>
</feature>
<dbReference type="SUPFAM" id="SSF88874">
    <property type="entry name" value="Receptor-binding domain of short tail fibre protein gp12"/>
    <property type="match status" value="1"/>
</dbReference>
<dbReference type="EMBL" id="PPSL01000008">
    <property type="protein sequence ID" value="PQJ09099.1"/>
    <property type="molecule type" value="Genomic_DNA"/>
</dbReference>
<evidence type="ECO:0000313" key="2">
    <source>
        <dbReference type="EMBL" id="PQJ09099.1"/>
    </source>
</evidence>
<dbReference type="AlphaFoldDB" id="A0A2S7SQC2"/>
<dbReference type="Gene3D" id="3.90.1340.10">
    <property type="entry name" value="Phage tail collar domain"/>
    <property type="match status" value="1"/>
</dbReference>
<proteinExistence type="predicted"/>
<organism evidence="2 3">
    <name type="scientific">Flavipsychrobacter stenotrophus</name>
    <dbReference type="NCBI Taxonomy" id="2077091"/>
    <lineage>
        <taxon>Bacteria</taxon>
        <taxon>Pseudomonadati</taxon>
        <taxon>Bacteroidota</taxon>
        <taxon>Chitinophagia</taxon>
        <taxon>Chitinophagales</taxon>
        <taxon>Chitinophagaceae</taxon>
        <taxon>Flavipsychrobacter</taxon>
    </lineage>
</organism>
<dbReference type="OrthoDB" id="9810174at2"/>
<dbReference type="InterPro" id="IPR037053">
    <property type="entry name" value="Phage_tail_collar_dom_sf"/>
</dbReference>
<keyword evidence="3" id="KW-1185">Reference proteome</keyword>
<dbReference type="RefSeq" id="WP_105041220.1">
    <property type="nucleotide sequence ID" value="NZ_PPSL01000008.1"/>
</dbReference>
<comment type="caution">
    <text evidence="2">The sequence shown here is derived from an EMBL/GenBank/DDBJ whole genome shotgun (WGS) entry which is preliminary data.</text>
</comment>
<evidence type="ECO:0000313" key="3">
    <source>
        <dbReference type="Proteomes" id="UP000239872"/>
    </source>
</evidence>
<dbReference type="Pfam" id="PF07484">
    <property type="entry name" value="Collar"/>
    <property type="match status" value="1"/>
</dbReference>
<evidence type="ECO:0000259" key="1">
    <source>
        <dbReference type="Pfam" id="PF07484"/>
    </source>
</evidence>
<name>A0A2S7SQC2_9BACT</name>
<protein>
    <submittedName>
        <fullName evidence="2">Phage tail protein</fullName>
    </submittedName>
</protein>
<dbReference type="InterPro" id="IPR011083">
    <property type="entry name" value="Phage_tail_collar_dom"/>
</dbReference>